<dbReference type="AlphaFoldDB" id="A0A1B2DSZ8"/>
<dbReference type="InterPro" id="IPR022643">
    <property type="entry name" value="De-COase2_C"/>
</dbReference>
<dbReference type="InterPro" id="IPR000183">
    <property type="entry name" value="Orn/DAP/Arg_de-COase"/>
</dbReference>
<dbReference type="PANTHER" id="PTHR43727">
    <property type="entry name" value="DIAMINOPIMELATE DECARBOXYLASE"/>
    <property type="match status" value="1"/>
</dbReference>
<evidence type="ECO:0000256" key="4">
    <source>
        <dbReference type="RuleBase" id="RU003737"/>
    </source>
</evidence>
<dbReference type="SUPFAM" id="SSF50621">
    <property type="entry name" value="Alanine racemase C-terminal domain-like"/>
    <property type="match status" value="1"/>
</dbReference>
<sequence length="405" mass="45298">MQNIVPYIQKLKAEQPGLLCAYVRDMDALRSHVGVRVQSLPRRCKLFYAIKANSEREVLAALAEIVHGFEVASLGEIRKVREISSDIPILFGGPGKTEEELEGAIEYGVSLIHVESGHELNKLNAIAERRGIVAPVLLRINLRGPLPQATLAMGGKPTQFGIDEESLPEVMGQLQKLRHVRVEGFHFHSLSNNLDAEQHVRLVEYYCEISRQWAAKYGLTLNYINAGGGIGVNYADLEQQFDWDGFVSGLAPMLEKELPPTTTILFECGRYLTAASGYYAAEVLDIKRNHGKDYVIIRGGTHHFRLPVSWNHSHPFERIAIEHWPHSYERPALYDGSATIVGQLCTPKDVLAHEVEIKEVRVGDILLFRYAGAYGWAISHHDFLSHPHPEHKYVEGLNSLFGGGV</sequence>
<dbReference type="SUPFAM" id="SSF51419">
    <property type="entry name" value="PLP-binding barrel"/>
    <property type="match status" value="1"/>
</dbReference>
<dbReference type="PROSITE" id="PS00879">
    <property type="entry name" value="ODR_DC_2_2"/>
    <property type="match status" value="1"/>
</dbReference>
<dbReference type="InterPro" id="IPR022657">
    <property type="entry name" value="De-COase2_CS"/>
</dbReference>
<dbReference type="InterPro" id="IPR022644">
    <property type="entry name" value="De-COase2_N"/>
</dbReference>
<dbReference type="PRINTS" id="PR01179">
    <property type="entry name" value="ODADCRBXLASE"/>
</dbReference>
<dbReference type="Gene3D" id="3.20.20.10">
    <property type="entry name" value="Alanine racemase"/>
    <property type="match status" value="1"/>
</dbReference>
<dbReference type="GO" id="GO:0008836">
    <property type="term" value="F:diaminopimelate decarboxylase activity"/>
    <property type="evidence" value="ECO:0007669"/>
    <property type="project" value="TreeGrafter"/>
</dbReference>
<feature type="modified residue" description="N6-(pyridoxal phosphate)lysine" evidence="3">
    <location>
        <position position="51"/>
    </location>
</feature>
<dbReference type="GO" id="GO:0006596">
    <property type="term" value="P:polyamine biosynthetic process"/>
    <property type="evidence" value="ECO:0007669"/>
    <property type="project" value="InterPro"/>
</dbReference>
<dbReference type="InterPro" id="IPR029066">
    <property type="entry name" value="PLP-binding_barrel"/>
</dbReference>
<name>A0A1B2DSZ8_9BACL</name>
<reference evidence="7" key="1">
    <citation type="submission" date="2016-08" db="EMBL/GenBank/DDBJ databases">
        <title>Complete Genome Seqeunce of Paenibacillus sp. BIHB 4019 from tea rhizoplane.</title>
        <authorList>
            <person name="Thakur R."/>
            <person name="Swarnkar M.K."/>
            <person name="Gulati A."/>
        </authorList>
    </citation>
    <scope>NUCLEOTIDE SEQUENCE [LARGE SCALE GENOMIC DNA]</scope>
    <source>
        <strain evidence="7">BIHB4019</strain>
    </source>
</reference>
<feature type="active site" description="Proton donor" evidence="3">
    <location>
        <position position="345"/>
    </location>
</feature>
<dbReference type="EMBL" id="CP016808">
    <property type="protein sequence ID" value="ANY70843.1"/>
    <property type="molecule type" value="Genomic_DNA"/>
</dbReference>
<comment type="cofactor">
    <cofactor evidence="1 3">
        <name>pyridoxal 5'-phosphate</name>
        <dbReference type="ChEBI" id="CHEBI:597326"/>
    </cofactor>
</comment>
<dbReference type="PANTHER" id="PTHR43727:SF2">
    <property type="entry name" value="GROUP IV DECARBOXYLASE"/>
    <property type="match status" value="1"/>
</dbReference>
<feature type="domain" description="Orn/DAP/Arg decarboxylase 2 C-terminal" evidence="5">
    <location>
        <begin position="275"/>
        <end position="372"/>
    </location>
</feature>
<evidence type="ECO:0000256" key="2">
    <source>
        <dbReference type="ARBA" id="ARBA00022898"/>
    </source>
</evidence>
<dbReference type="InterPro" id="IPR002433">
    <property type="entry name" value="Orn_de-COase"/>
</dbReference>
<gene>
    <name evidence="7" type="ORF">BBD42_19215</name>
</gene>
<dbReference type="Pfam" id="PF00278">
    <property type="entry name" value="Orn_DAP_Arg_deC"/>
    <property type="match status" value="1"/>
</dbReference>
<dbReference type="CDD" id="cd06843">
    <property type="entry name" value="PLPDE_III_PvsE_like"/>
    <property type="match status" value="1"/>
</dbReference>
<feature type="domain" description="Orn/DAP/Arg decarboxylase 2 N-terminal" evidence="6">
    <location>
        <begin position="37"/>
        <end position="274"/>
    </location>
</feature>
<keyword evidence="2 3" id="KW-0663">Pyridoxal phosphate</keyword>
<evidence type="ECO:0000256" key="1">
    <source>
        <dbReference type="ARBA" id="ARBA00001933"/>
    </source>
</evidence>
<dbReference type="GO" id="GO:0009089">
    <property type="term" value="P:lysine biosynthetic process via diaminopimelate"/>
    <property type="evidence" value="ECO:0007669"/>
    <property type="project" value="TreeGrafter"/>
</dbReference>
<evidence type="ECO:0000259" key="5">
    <source>
        <dbReference type="Pfam" id="PF00278"/>
    </source>
</evidence>
<organism evidence="7">
    <name type="scientific">Paenibacillus sp. BIHB 4019</name>
    <dbReference type="NCBI Taxonomy" id="1870819"/>
    <lineage>
        <taxon>Bacteria</taxon>
        <taxon>Bacillati</taxon>
        <taxon>Bacillota</taxon>
        <taxon>Bacilli</taxon>
        <taxon>Bacillales</taxon>
        <taxon>Paenibacillaceae</taxon>
        <taxon>Paenibacillus</taxon>
    </lineage>
</organism>
<proteinExistence type="inferred from homology"/>
<dbReference type="Pfam" id="PF02784">
    <property type="entry name" value="Orn_Arg_deC_N"/>
    <property type="match status" value="1"/>
</dbReference>
<accession>A0A1B2DSZ8</accession>
<evidence type="ECO:0000313" key="7">
    <source>
        <dbReference type="EMBL" id="ANY70843.1"/>
    </source>
</evidence>
<comment type="similarity">
    <text evidence="4">Belongs to the Orn/Lys/Arg decarboxylase class-II family.</text>
</comment>
<protein>
    <submittedName>
        <fullName evidence="7">Diaminopimelate decarboxylase</fullName>
    </submittedName>
</protein>
<dbReference type="InterPro" id="IPR009006">
    <property type="entry name" value="Ala_racemase/Decarboxylase_C"/>
</dbReference>
<dbReference type="PRINTS" id="PR01182">
    <property type="entry name" value="ORNDCRBXLASE"/>
</dbReference>
<evidence type="ECO:0000259" key="6">
    <source>
        <dbReference type="Pfam" id="PF02784"/>
    </source>
</evidence>
<dbReference type="RefSeq" id="WP_099521697.1">
    <property type="nucleotide sequence ID" value="NZ_CP016808.1"/>
</dbReference>
<evidence type="ECO:0000256" key="3">
    <source>
        <dbReference type="PIRSR" id="PIRSR600183-50"/>
    </source>
</evidence>
<dbReference type="Gene3D" id="2.40.37.10">
    <property type="entry name" value="Lyase, Ornithine Decarboxylase, Chain A, domain 1"/>
    <property type="match status" value="1"/>
</dbReference>